<evidence type="ECO:0000313" key="2">
    <source>
        <dbReference type="EMBL" id="HAE95479.1"/>
    </source>
</evidence>
<evidence type="ECO:0000313" key="6">
    <source>
        <dbReference type="Proteomes" id="UP000259173"/>
    </source>
</evidence>
<dbReference type="PATRIC" id="fig|1280948.3.peg.93"/>
<accession>A0A059EBK4</accession>
<sequence length="571" mass="62769">MGKWFGRIALIVGFISAVIGIVVYVNDEVRARLFPDLAPATRADVQEQMRLSEERIVSVVQASVSAALTNAQAQGTDFSGDERNNYEAALTSLLASEDPTFNDAKFLALSGQTEAAADELVTMAELTSGDADPIPERDRASLLRSAGDILVPSDPEKALATYRKAQELDPHNQILATRIQQLSAQTAAANQVAAIPNAQFEFDGLLFEFEGCENSEKLNCVLSVTNTTPDEKHLFTRSVWAVDEHSRWMRDTRRNVRASSHYTWNVPSLEASQIDFTFGRTANILQYLTFDLHVENVSYKKTFRDVAVRGGRDVQVRQMRAIDPTYPDRAFSVSGVQFHFLGCSNPDAPVCRFDLLNTGSETAVINVRSDVAYDHNSRAIESVLPELDISGDNRGEVPPGITTGWTVNFRKPSSFFQEYRASIEVNGNRITRSYRDLPLGDGPMPEIKTLDATAVFGPDGYFEAGGVEFAFMGCTDTLKPVCRTDVRNTTDAYVKVSAGRAEGTHDGGQEVRSANAVVLMNNDFSGEIPPGLTTTIEHRFSPEVGTFDTLDIRYSAGDQRESRSFSAVPVQ</sequence>
<reference evidence="4 5" key="1">
    <citation type="journal article" date="2014" name="Antonie Van Leeuwenhoek">
        <title>Hyphomonas beringensis sp. nov. and Hyphomonas chukchiensis sp. nov., isolated from surface seawater of the Bering Sea and Chukchi Sea.</title>
        <authorList>
            <person name="Li C."/>
            <person name="Lai Q."/>
            <person name="Li G."/>
            <person name="Dong C."/>
            <person name="Wang J."/>
            <person name="Liao Y."/>
            <person name="Shao Z."/>
        </authorList>
    </citation>
    <scope>NUCLEOTIDE SEQUENCE [LARGE SCALE GENOMIC DNA]</scope>
    <source>
        <strain evidence="4 5">22II1-22F38</strain>
    </source>
</reference>
<evidence type="ECO:0000313" key="7">
    <source>
        <dbReference type="Proteomes" id="UP000263957"/>
    </source>
</evidence>
<dbReference type="EMBL" id="AWFH01000001">
    <property type="protein sequence ID" value="KCZ64877.1"/>
    <property type="molecule type" value="Genomic_DNA"/>
</dbReference>
<dbReference type="RefSeq" id="WP_035546780.1">
    <property type="nucleotide sequence ID" value="NZ_AWFH01000001.1"/>
</dbReference>
<gene>
    <name evidence="2" type="ORF">DCG65_13050</name>
    <name evidence="3" type="ORF">DD728_12595</name>
    <name evidence="4" type="ORF">HY36_00470</name>
</gene>
<dbReference type="Proteomes" id="UP000263957">
    <property type="component" value="Unassembled WGS sequence"/>
</dbReference>
<dbReference type="EMBL" id="DMBR01000395">
    <property type="protein sequence ID" value="HAE95479.1"/>
    <property type="molecule type" value="Genomic_DNA"/>
</dbReference>
<dbReference type="EMBL" id="DOGS01000251">
    <property type="protein sequence ID" value="HBQ49693.1"/>
    <property type="molecule type" value="Genomic_DNA"/>
</dbReference>
<keyword evidence="1" id="KW-1133">Transmembrane helix</keyword>
<comment type="caution">
    <text evidence="4">The sequence shown here is derived from an EMBL/GenBank/DDBJ whole genome shotgun (WGS) entry which is preliminary data.</text>
</comment>
<name>A0A059EBK4_9PROT</name>
<evidence type="ECO:0000313" key="5">
    <source>
        <dbReference type="Proteomes" id="UP000024547"/>
    </source>
</evidence>
<dbReference type="Proteomes" id="UP000024547">
    <property type="component" value="Unassembled WGS sequence"/>
</dbReference>
<dbReference type="STRING" id="1280948.HY36_00470"/>
<evidence type="ECO:0000256" key="1">
    <source>
        <dbReference type="SAM" id="Phobius"/>
    </source>
</evidence>
<dbReference type="AlphaFoldDB" id="A0A059EBK4"/>
<proteinExistence type="predicted"/>
<keyword evidence="1" id="KW-0472">Membrane</keyword>
<reference evidence="6 7" key="2">
    <citation type="journal article" date="2018" name="Nat. Biotechnol.">
        <title>A standardized bacterial taxonomy based on genome phylogeny substantially revises the tree of life.</title>
        <authorList>
            <person name="Parks D.H."/>
            <person name="Chuvochina M."/>
            <person name="Waite D.W."/>
            <person name="Rinke C."/>
            <person name="Skarshewski A."/>
            <person name="Chaumeil P.A."/>
            <person name="Hugenholtz P."/>
        </authorList>
    </citation>
    <scope>NUCLEOTIDE SEQUENCE [LARGE SCALE GENOMIC DNA]</scope>
    <source>
        <strain evidence="3">UBA10378</strain>
        <strain evidence="2">UBA8557</strain>
    </source>
</reference>
<feature type="transmembrane region" description="Helical" evidence="1">
    <location>
        <begin position="7"/>
        <end position="25"/>
    </location>
</feature>
<dbReference type="Proteomes" id="UP000259173">
    <property type="component" value="Unassembled WGS sequence"/>
</dbReference>
<keyword evidence="1" id="KW-0812">Transmembrane</keyword>
<dbReference type="OrthoDB" id="7614272at2"/>
<evidence type="ECO:0000313" key="3">
    <source>
        <dbReference type="EMBL" id="HBQ49693.1"/>
    </source>
</evidence>
<evidence type="ECO:0000313" key="4">
    <source>
        <dbReference type="EMBL" id="KCZ64877.1"/>
    </source>
</evidence>
<protein>
    <submittedName>
        <fullName evidence="4">Uncharacterized protein</fullName>
    </submittedName>
</protein>
<keyword evidence="5" id="KW-1185">Reference proteome</keyword>
<organism evidence="4 5">
    <name type="scientific">Hyphomonas atlantica</name>
    <dbReference type="NCBI Taxonomy" id="1280948"/>
    <lineage>
        <taxon>Bacteria</taxon>
        <taxon>Pseudomonadati</taxon>
        <taxon>Pseudomonadota</taxon>
        <taxon>Alphaproteobacteria</taxon>
        <taxon>Hyphomonadales</taxon>
        <taxon>Hyphomonadaceae</taxon>
        <taxon>Hyphomonas</taxon>
    </lineage>
</organism>